<evidence type="ECO:0000256" key="10">
    <source>
        <dbReference type="ARBA" id="ARBA00030803"/>
    </source>
</evidence>
<dbReference type="PANTHER" id="PTHR37461">
    <property type="entry name" value="ANTI-SIGMA-K FACTOR RSKA"/>
    <property type="match status" value="1"/>
</dbReference>
<evidence type="ECO:0000256" key="3">
    <source>
        <dbReference type="ARBA" id="ARBA00022475"/>
    </source>
</evidence>
<evidence type="ECO:0000259" key="12">
    <source>
        <dbReference type="Pfam" id="PF10099"/>
    </source>
</evidence>
<dbReference type="InterPro" id="IPR051474">
    <property type="entry name" value="Anti-sigma-K/W_factor"/>
</dbReference>
<evidence type="ECO:0000256" key="7">
    <source>
        <dbReference type="ARBA" id="ARBA00023136"/>
    </source>
</evidence>
<dbReference type="Pfam" id="PF10099">
    <property type="entry name" value="RskA_C"/>
    <property type="match status" value="1"/>
</dbReference>
<dbReference type="InterPro" id="IPR041916">
    <property type="entry name" value="Anti_sigma_zinc_sf"/>
</dbReference>
<evidence type="ECO:0000256" key="11">
    <source>
        <dbReference type="SAM" id="Phobius"/>
    </source>
</evidence>
<keyword evidence="6" id="KW-0805">Transcription regulation</keyword>
<accession>A0A0L8MZ11</accession>
<feature type="domain" description="Anti-sigma K factor RskA C-terminal" evidence="12">
    <location>
        <begin position="102"/>
        <end position="240"/>
    </location>
</feature>
<dbReference type="PANTHER" id="PTHR37461:SF1">
    <property type="entry name" value="ANTI-SIGMA-K FACTOR RSKA"/>
    <property type="match status" value="1"/>
</dbReference>
<keyword evidence="4 11" id="KW-0812">Transmembrane</keyword>
<dbReference type="Proteomes" id="UP000037084">
    <property type="component" value="Unassembled WGS sequence"/>
</dbReference>
<dbReference type="Gene3D" id="1.10.10.1320">
    <property type="entry name" value="Anti-sigma factor, zinc-finger domain"/>
    <property type="match status" value="1"/>
</dbReference>
<evidence type="ECO:0000256" key="6">
    <source>
        <dbReference type="ARBA" id="ARBA00023015"/>
    </source>
</evidence>
<evidence type="ECO:0000256" key="8">
    <source>
        <dbReference type="ARBA" id="ARBA00023163"/>
    </source>
</evidence>
<dbReference type="RefSeq" id="WP_053169873.1">
    <property type="nucleotide sequence ID" value="NZ_LGUV01000088.1"/>
</dbReference>
<evidence type="ECO:0000256" key="5">
    <source>
        <dbReference type="ARBA" id="ARBA00022989"/>
    </source>
</evidence>
<evidence type="ECO:0000256" key="2">
    <source>
        <dbReference type="ARBA" id="ARBA00004236"/>
    </source>
</evidence>
<keyword evidence="3" id="KW-1003">Cell membrane</keyword>
<comment type="caution">
    <text evidence="14">The sequence shown here is derived from an EMBL/GenBank/DDBJ whole genome shotgun (WGS) entry which is preliminary data.</text>
</comment>
<dbReference type="InterPro" id="IPR027383">
    <property type="entry name" value="Znf_put"/>
</dbReference>
<organism evidence="14">
    <name type="scientific">Streptomyces virginiae</name>
    <name type="common">Streptomyces cinnamonensis</name>
    <dbReference type="NCBI Taxonomy" id="1961"/>
    <lineage>
        <taxon>Bacteria</taxon>
        <taxon>Bacillati</taxon>
        <taxon>Actinomycetota</taxon>
        <taxon>Actinomycetes</taxon>
        <taxon>Kitasatosporales</taxon>
        <taxon>Streptomycetaceae</taxon>
        <taxon>Streptomyces</taxon>
    </lineage>
</organism>
<evidence type="ECO:0000256" key="4">
    <source>
        <dbReference type="ARBA" id="ARBA00022692"/>
    </source>
</evidence>
<protein>
    <recommendedName>
        <fullName evidence="10">Regulator of SigK</fullName>
    </recommendedName>
    <alternativeName>
        <fullName evidence="9">Sigma-K anti-sigma factor RskA</fullName>
    </alternativeName>
</protein>
<evidence type="ECO:0000313" key="14">
    <source>
        <dbReference type="EMBL" id="KOG55550.1"/>
    </source>
</evidence>
<evidence type="ECO:0000256" key="9">
    <source>
        <dbReference type="ARBA" id="ARBA00029829"/>
    </source>
</evidence>
<sequence>MKHEAELHTLTGAYALDALAGEELRAFTAHLDHCEGCHQEVGEFAATTARLAAAVSLPAPVAMRQMVLERIDGVRQLPARAPLLPSVRFTTRLPRRAGAFVVAASIVAAAGFGGVAIWQHQQAEQARAQAQHAGRQVQDLTAVIAAPDARTTRGRTSTGALASVVSSAGLNQAVFLASGLPPAPAGRTYQLWFDDHGTMRPAGLTTGDGSVLMQGDPGQALAVGLTLEPAGGSPQPTTSPLVLLSLPA</sequence>
<feature type="domain" description="Putative zinc-finger" evidence="13">
    <location>
        <begin position="10"/>
        <end position="38"/>
    </location>
</feature>
<dbReference type="EMBL" id="LGUV01000088">
    <property type="protein sequence ID" value="KOG55550.1"/>
    <property type="molecule type" value="Genomic_DNA"/>
</dbReference>
<reference evidence="14" key="1">
    <citation type="submission" date="2015-07" db="EMBL/GenBank/DDBJ databases">
        <title>MeaNS - Measles Nucleotide Surveillance Program.</title>
        <authorList>
            <person name="Tran T."/>
            <person name="Druce J."/>
        </authorList>
    </citation>
    <scope>NUCLEOTIDE SEQUENCE</scope>
    <source>
        <strain evidence="14">NRRL B-1447</strain>
    </source>
</reference>
<gene>
    <name evidence="14" type="ORF">ADK75_10765</name>
</gene>
<dbReference type="GO" id="GO:0006417">
    <property type="term" value="P:regulation of translation"/>
    <property type="evidence" value="ECO:0007669"/>
    <property type="project" value="TreeGrafter"/>
</dbReference>
<proteinExistence type="predicted"/>
<dbReference type="GO" id="GO:0016989">
    <property type="term" value="F:sigma factor antagonist activity"/>
    <property type="evidence" value="ECO:0007669"/>
    <property type="project" value="TreeGrafter"/>
</dbReference>
<evidence type="ECO:0000256" key="1">
    <source>
        <dbReference type="ARBA" id="ARBA00004167"/>
    </source>
</evidence>
<keyword evidence="5 11" id="KW-1133">Transmembrane helix</keyword>
<dbReference type="OrthoDB" id="153510at2"/>
<keyword evidence="8" id="KW-0804">Transcription</keyword>
<dbReference type="AlphaFoldDB" id="A0A0L8MZ11"/>
<comment type="subcellular location">
    <subcellularLocation>
        <location evidence="2">Cell membrane</location>
    </subcellularLocation>
    <subcellularLocation>
        <location evidence="1">Membrane</location>
        <topology evidence="1">Single-pass membrane protein</topology>
    </subcellularLocation>
</comment>
<dbReference type="GO" id="GO:0005886">
    <property type="term" value="C:plasma membrane"/>
    <property type="evidence" value="ECO:0007669"/>
    <property type="project" value="UniProtKB-SubCell"/>
</dbReference>
<feature type="transmembrane region" description="Helical" evidence="11">
    <location>
        <begin position="97"/>
        <end position="118"/>
    </location>
</feature>
<keyword evidence="7 11" id="KW-0472">Membrane</keyword>
<evidence type="ECO:0000259" key="13">
    <source>
        <dbReference type="Pfam" id="PF13490"/>
    </source>
</evidence>
<dbReference type="PATRIC" id="fig|1961.12.peg.2477"/>
<dbReference type="InterPro" id="IPR018764">
    <property type="entry name" value="RskA_C"/>
</dbReference>
<name>A0A0L8MZ11_STRVG</name>
<dbReference type="Pfam" id="PF13490">
    <property type="entry name" value="zf-HC2"/>
    <property type="match status" value="1"/>
</dbReference>